<feature type="transmembrane region" description="Helical" evidence="2">
    <location>
        <begin position="478"/>
        <end position="495"/>
    </location>
</feature>
<feature type="transmembrane region" description="Helical" evidence="2">
    <location>
        <begin position="457"/>
        <end position="473"/>
    </location>
</feature>
<feature type="domain" description="DUF2207" evidence="3">
    <location>
        <begin position="45"/>
        <end position="213"/>
    </location>
</feature>
<dbReference type="AlphaFoldDB" id="A0A495A7U2"/>
<keyword evidence="2" id="KW-1133">Transmembrane helix</keyword>
<protein>
    <submittedName>
        <fullName evidence="5">DUF2207 domain-containing protein</fullName>
    </submittedName>
</protein>
<feature type="region of interest" description="Disordered" evidence="1">
    <location>
        <begin position="614"/>
        <end position="634"/>
    </location>
</feature>
<dbReference type="InterPro" id="IPR048389">
    <property type="entry name" value="YciQ-like_C"/>
</dbReference>
<name>A0A495A7U2_9BACI</name>
<dbReference type="Pfam" id="PF20990">
    <property type="entry name" value="DUF2207_C"/>
    <property type="match status" value="1"/>
</dbReference>
<evidence type="ECO:0000256" key="1">
    <source>
        <dbReference type="SAM" id="MobiDB-lite"/>
    </source>
</evidence>
<keyword evidence="6" id="KW-1185">Reference proteome</keyword>
<accession>A0A495A7U2</accession>
<dbReference type="Proteomes" id="UP000269301">
    <property type="component" value="Unassembled WGS sequence"/>
</dbReference>
<feature type="transmembrane region" description="Helical" evidence="2">
    <location>
        <begin position="501"/>
        <end position="523"/>
    </location>
</feature>
<feature type="compositionally biased region" description="Low complexity" evidence="1">
    <location>
        <begin position="614"/>
        <end position="625"/>
    </location>
</feature>
<proteinExistence type="predicted"/>
<dbReference type="InterPro" id="IPR018702">
    <property type="entry name" value="DUF2207"/>
</dbReference>
<gene>
    <name evidence="5" type="ORF">D8M06_06310</name>
</gene>
<evidence type="ECO:0000256" key="2">
    <source>
        <dbReference type="SAM" id="Phobius"/>
    </source>
</evidence>
<evidence type="ECO:0000313" key="5">
    <source>
        <dbReference type="EMBL" id="RKQ35862.1"/>
    </source>
</evidence>
<feature type="domain" description="Predicted membrane protein YciQ-like C-terminal" evidence="4">
    <location>
        <begin position="296"/>
        <end position="483"/>
    </location>
</feature>
<keyword evidence="2" id="KW-0812">Transmembrane</keyword>
<comment type="caution">
    <text evidence="5">The sequence shown here is derived from an EMBL/GenBank/DDBJ whole genome shotgun (WGS) entry which is preliminary data.</text>
</comment>
<feature type="transmembrane region" description="Helical" evidence="2">
    <location>
        <begin position="254"/>
        <end position="275"/>
    </location>
</feature>
<organism evidence="5 6">
    <name type="scientific">Oceanobacillus halophilus</name>
    <dbReference type="NCBI Taxonomy" id="930130"/>
    <lineage>
        <taxon>Bacteria</taxon>
        <taxon>Bacillati</taxon>
        <taxon>Bacillota</taxon>
        <taxon>Bacilli</taxon>
        <taxon>Bacillales</taxon>
        <taxon>Bacillaceae</taxon>
        <taxon>Oceanobacillus</taxon>
    </lineage>
</organism>
<dbReference type="EMBL" id="RBZP01000002">
    <property type="protein sequence ID" value="RKQ35862.1"/>
    <property type="molecule type" value="Genomic_DNA"/>
</dbReference>
<reference evidence="5 6" key="1">
    <citation type="journal article" date="2016" name="Int. J. Syst. Evol. Microbiol.">
        <title>Oceanobacillus halophilus sp. nov., a novel moderately halophilic bacterium from a hypersaline lake.</title>
        <authorList>
            <person name="Amoozegar M.A."/>
            <person name="Bagheri M."/>
            <person name="Makhdoumi A."/>
            <person name="Nikou M.M."/>
            <person name="Fazeli S.A.S."/>
            <person name="Schumann P."/>
            <person name="Sproer C."/>
            <person name="Sanchez-Porro C."/>
            <person name="Ventosa A."/>
        </authorList>
    </citation>
    <scope>NUCLEOTIDE SEQUENCE [LARGE SCALE GENOMIC DNA]</scope>
    <source>
        <strain evidence="5 6">DSM 23996</strain>
    </source>
</reference>
<sequence length="634" mass="72523">MNHSYYMYKPFTGGTYVKKYIPIFILFIFSIFFLAGCSDEERFFTIDNVTINAFIQEDGTIHVEEYFSYTFHGSYEGMTRAIESDVHGFEAFITDESGRTIEPLETEEEDGTYKIYSDSTDEKKNVSYQYAIEGSVKKYTDVADLRYAFFDESNETDLHQVEISIHPPENNMSNTHYFLHEDETGKLSSNGQSLVYNNSLLESGEQSLIRFVFPAEQLPNMEMSSEKMMEDVILANEAELVERKASLNENMEKIVPIIIILIGVVSITTILMLIFHPFRYRGDKSVDALIRLLEKTDPLFVKYLFGQGYLSEESFIAALFSLKQRGVVKLQKVPSEVTKDKNTFRFTWVKDEAEVDAADQYLRTWLFTESDDAGDYFLLESVLDHKSESDEVKKEKAEHFQSHFSKWTELVKKREGFQESRKPFKAYSFLSIPILLASFGLYYYFTTIDTISATEQWVLPLITGVITIIALVFNRNKWVLYAYYFMIIIMTAIGFSFTPAIIWTLVFYGISFIALLSVPARYWNKETRKLKFAIKTANKLLKNDRYPVDANEEKIERRLEYAIVLGNSEAYAKRCGKEVDAMNWEANLPLLANPAFATAAFNSTDFSLYTATLSSSSNTTNTTSSTGGGGAGAF</sequence>
<keyword evidence="2" id="KW-0472">Membrane</keyword>
<feature type="transmembrane region" description="Helical" evidence="2">
    <location>
        <begin position="20"/>
        <end position="36"/>
    </location>
</feature>
<dbReference type="Pfam" id="PF09972">
    <property type="entry name" value="DUF2207"/>
    <property type="match status" value="1"/>
</dbReference>
<evidence type="ECO:0000259" key="3">
    <source>
        <dbReference type="Pfam" id="PF09972"/>
    </source>
</evidence>
<feature type="transmembrane region" description="Helical" evidence="2">
    <location>
        <begin position="426"/>
        <end position="445"/>
    </location>
</feature>
<evidence type="ECO:0000313" key="6">
    <source>
        <dbReference type="Proteomes" id="UP000269301"/>
    </source>
</evidence>
<evidence type="ECO:0000259" key="4">
    <source>
        <dbReference type="Pfam" id="PF20990"/>
    </source>
</evidence>